<evidence type="ECO:0000313" key="1">
    <source>
        <dbReference type="EMBL" id="KAK6529022.1"/>
    </source>
</evidence>
<name>A0AAV9X3H6_9PEZI</name>
<sequence length="104" mass="11760">MCTSSQFFETSRNTKHATELLVRHLFSIVTILNGNYIPTSPAAFWHGSGKRSICQMRNAWRRAQIKLRPMGSTTVIPNSDQYLFYSCAGTNENESSTDRPNMLA</sequence>
<comment type="caution">
    <text evidence="1">The sequence shown here is derived from an EMBL/GenBank/DDBJ whole genome shotgun (WGS) entry which is preliminary data.</text>
</comment>
<gene>
    <name evidence="1" type="ORF">TWF694_004242</name>
</gene>
<organism evidence="1 2">
    <name type="scientific">Orbilia ellipsospora</name>
    <dbReference type="NCBI Taxonomy" id="2528407"/>
    <lineage>
        <taxon>Eukaryota</taxon>
        <taxon>Fungi</taxon>
        <taxon>Dikarya</taxon>
        <taxon>Ascomycota</taxon>
        <taxon>Pezizomycotina</taxon>
        <taxon>Orbiliomycetes</taxon>
        <taxon>Orbiliales</taxon>
        <taxon>Orbiliaceae</taxon>
        <taxon>Orbilia</taxon>
    </lineage>
</organism>
<evidence type="ECO:0000313" key="2">
    <source>
        <dbReference type="Proteomes" id="UP001365542"/>
    </source>
</evidence>
<protein>
    <submittedName>
        <fullName evidence="1">Uncharacterized protein</fullName>
    </submittedName>
</protein>
<dbReference type="Proteomes" id="UP001365542">
    <property type="component" value="Unassembled WGS sequence"/>
</dbReference>
<keyword evidence="2" id="KW-1185">Reference proteome</keyword>
<proteinExistence type="predicted"/>
<dbReference type="AlphaFoldDB" id="A0AAV9X3H6"/>
<accession>A0AAV9X3H6</accession>
<dbReference type="EMBL" id="JAVHJO010000014">
    <property type="protein sequence ID" value="KAK6529022.1"/>
    <property type="molecule type" value="Genomic_DNA"/>
</dbReference>
<reference evidence="1 2" key="1">
    <citation type="submission" date="2019-10" db="EMBL/GenBank/DDBJ databases">
        <authorList>
            <person name="Palmer J.M."/>
        </authorList>
    </citation>
    <scope>NUCLEOTIDE SEQUENCE [LARGE SCALE GENOMIC DNA]</scope>
    <source>
        <strain evidence="1 2">TWF694</strain>
    </source>
</reference>